<dbReference type="InterPro" id="IPR001030">
    <property type="entry name" value="Acoase/IPM_deHydtase_lsu_aba"/>
</dbReference>
<evidence type="ECO:0000256" key="3">
    <source>
        <dbReference type="ARBA" id="ARBA00023014"/>
    </source>
</evidence>
<dbReference type="Pfam" id="PF13378">
    <property type="entry name" value="MR_MLE_C"/>
    <property type="match status" value="1"/>
</dbReference>
<sequence>MPGGRGHVETAAGGPIISVLVVDDDFYVARINAHYVSEIPGFRVAGIAHSAATALEAVERGGIDLILLDQHLPNESGLSVTRRLRGLDLDVDIVMVTADRRPASIRAAAARVSSTTSSSPSPARASARGWSRTPGCAPRSTTPRRWTSTPSTGPWAACPLRTRGGTCPPGRGIVHQVNLEQLAAVVTEGPDGSLVPDTVLGADSHTTMVNGLGVLGWGVGGLEAEAQMLGRAQAIRIPPIVGVRLSGTVSPGTSPTDVVLALTRRLREENVQGLMVEFTGPGVDELSAPDRCTVANMAPEYGAMSAFFPVDEETLDYLGRTGRDQPTVSRVREYCREQRLLREFDVVAVQLLRHDVELLEQPVAPGHLDDLRHVHEHSPVPVFADEDCATPEDVLRLRGHVSGVNIKLVTCGGLAEAHRMILLARACDLRTMLGCKVESALGVSAMAQLAPLADHLDLDGPVGLRDDPFTGVRIDDGALALPTGPGIGATNLQQTPITWDKD</sequence>
<organism evidence="7 8">
    <name type="scientific">Streptomyces chengmaiensis</name>
    <dbReference type="NCBI Taxonomy" id="3040919"/>
    <lineage>
        <taxon>Bacteria</taxon>
        <taxon>Bacillati</taxon>
        <taxon>Actinomycetota</taxon>
        <taxon>Actinomycetes</taxon>
        <taxon>Kitasatosporales</taxon>
        <taxon>Streptomycetaceae</taxon>
        <taxon>Streptomyces</taxon>
    </lineage>
</organism>
<dbReference type="Pfam" id="PF00330">
    <property type="entry name" value="Aconitase"/>
    <property type="match status" value="1"/>
</dbReference>
<dbReference type="SMART" id="SM00448">
    <property type="entry name" value="REC"/>
    <property type="match status" value="1"/>
</dbReference>
<dbReference type="InterPro" id="IPR015931">
    <property type="entry name" value="Acnase/IPM_dHydase_lsu_aba_1/3"/>
</dbReference>
<evidence type="ECO:0000313" key="8">
    <source>
        <dbReference type="Proteomes" id="UP001223144"/>
    </source>
</evidence>
<dbReference type="SUPFAM" id="SSF53732">
    <property type="entry name" value="Aconitase iron-sulfur domain"/>
    <property type="match status" value="1"/>
</dbReference>
<keyword evidence="3" id="KW-0411">Iron-sulfur</keyword>
<evidence type="ECO:0000256" key="5">
    <source>
        <dbReference type="SAM" id="MobiDB-lite"/>
    </source>
</evidence>
<feature type="compositionally biased region" description="Low complexity" evidence="5">
    <location>
        <begin position="110"/>
        <end position="152"/>
    </location>
</feature>
<reference evidence="7 8" key="1">
    <citation type="submission" date="2023-04" db="EMBL/GenBank/DDBJ databases">
        <title>Streptomyces chengmaiensis sp. nov. isolated from the stem of mangrove plant in Hainan.</title>
        <authorList>
            <person name="Huang X."/>
            <person name="Zhou S."/>
            <person name="Chu X."/>
            <person name="Xie Y."/>
            <person name="Lin Y."/>
        </authorList>
    </citation>
    <scope>NUCLEOTIDE SEQUENCE [LARGE SCALE GENOMIC DNA]</scope>
    <source>
        <strain evidence="7 8">HNM0663</strain>
    </source>
</reference>
<keyword evidence="8" id="KW-1185">Reference proteome</keyword>
<evidence type="ECO:0000259" key="6">
    <source>
        <dbReference type="PROSITE" id="PS50110"/>
    </source>
</evidence>
<accession>A0ABT6HIH2</accession>
<dbReference type="Gene3D" id="3.30.499.10">
    <property type="entry name" value="Aconitase, domain 3"/>
    <property type="match status" value="1"/>
</dbReference>
<evidence type="ECO:0000256" key="4">
    <source>
        <dbReference type="PROSITE-ProRule" id="PRU00169"/>
    </source>
</evidence>
<dbReference type="InterPro" id="IPR029065">
    <property type="entry name" value="Enolase_C-like"/>
</dbReference>
<dbReference type="InterPro" id="IPR006249">
    <property type="entry name" value="Aconitase/IRP2"/>
</dbReference>
<evidence type="ECO:0000256" key="1">
    <source>
        <dbReference type="ARBA" id="ARBA00022723"/>
    </source>
</evidence>
<dbReference type="InterPro" id="IPR011006">
    <property type="entry name" value="CheY-like_superfamily"/>
</dbReference>
<feature type="region of interest" description="Disordered" evidence="5">
    <location>
        <begin position="110"/>
        <end position="160"/>
    </location>
</feature>
<dbReference type="SUPFAM" id="SSF51604">
    <property type="entry name" value="Enolase C-terminal domain-like"/>
    <property type="match status" value="1"/>
</dbReference>
<dbReference type="Gene3D" id="3.20.20.120">
    <property type="entry name" value="Enolase-like C-terminal domain"/>
    <property type="match status" value="1"/>
</dbReference>
<dbReference type="InterPro" id="IPR015932">
    <property type="entry name" value="Aconitase_dom2"/>
</dbReference>
<evidence type="ECO:0000313" key="7">
    <source>
        <dbReference type="EMBL" id="MDH2388493.1"/>
    </source>
</evidence>
<dbReference type="PRINTS" id="PR00415">
    <property type="entry name" value="ACONITASE"/>
</dbReference>
<evidence type="ECO:0000256" key="2">
    <source>
        <dbReference type="ARBA" id="ARBA00023004"/>
    </source>
</evidence>
<dbReference type="PROSITE" id="PS50110">
    <property type="entry name" value="RESPONSE_REGULATORY"/>
    <property type="match status" value="1"/>
</dbReference>
<protein>
    <submittedName>
        <fullName evidence="7">Aconitase family protein</fullName>
    </submittedName>
</protein>
<keyword evidence="2" id="KW-0408">Iron</keyword>
<dbReference type="InterPro" id="IPR036008">
    <property type="entry name" value="Aconitase_4Fe-4S_dom"/>
</dbReference>
<keyword evidence="1" id="KW-0479">Metal-binding</keyword>
<comment type="caution">
    <text evidence="7">The sequence shown here is derived from an EMBL/GenBank/DDBJ whole genome shotgun (WGS) entry which is preliminary data.</text>
</comment>
<dbReference type="Pfam" id="PF00072">
    <property type="entry name" value="Response_reg"/>
    <property type="match status" value="1"/>
</dbReference>
<dbReference type="PANTHER" id="PTHR11670">
    <property type="entry name" value="ACONITASE/IRON-RESPONSIVE ELEMENT FAMILY MEMBER"/>
    <property type="match status" value="1"/>
</dbReference>
<keyword evidence="4" id="KW-0597">Phosphoprotein</keyword>
<dbReference type="SUPFAM" id="SSF52172">
    <property type="entry name" value="CheY-like"/>
    <property type="match status" value="1"/>
</dbReference>
<proteinExistence type="predicted"/>
<dbReference type="Gene3D" id="3.40.50.2300">
    <property type="match status" value="1"/>
</dbReference>
<feature type="domain" description="Response regulatory" evidence="6">
    <location>
        <begin position="18"/>
        <end position="129"/>
    </location>
</feature>
<dbReference type="InterPro" id="IPR001789">
    <property type="entry name" value="Sig_transdc_resp-reg_receiver"/>
</dbReference>
<feature type="modified residue" description="4-aspartylphosphate" evidence="4">
    <location>
        <position position="69"/>
    </location>
</feature>
<dbReference type="InterPro" id="IPR036849">
    <property type="entry name" value="Enolase-like_C_sf"/>
</dbReference>
<dbReference type="EMBL" id="JARWBG010000005">
    <property type="protein sequence ID" value="MDH2388493.1"/>
    <property type="molecule type" value="Genomic_DNA"/>
</dbReference>
<name>A0ABT6HIH2_9ACTN</name>
<dbReference type="RefSeq" id="WP_279926795.1">
    <property type="nucleotide sequence ID" value="NZ_JARWBG010000005.1"/>
</dbReference>
<dbReference type="Proteomes" id="UP001223144">
    <property type="component" value="Unassembled WGS sequence"/>
</dbReference>
<gene>
    <name evidence="7" type="ORF">QCN29_06790</name>
</gene>
<dbReference type="Gene3D" id="3.40.1060.10">
    <property type="entry name" value="Aconitase, Domain 2"/>
    <property type="match status" value="1"/>
</dbReference>